<gene>
    <name evidence="1" type="ORF">SAMN05216352_101461</name>
</gene>
<dbReference type="InterPro" id="IPR025942">
    <property type="entry name" value="SpoVIF"/>
</dbReference>
<dbReference type="STRING" id="930129.SAMN05216352_101461"/>
<evidence type="ECO:0000313" key="2">
    <source>
        <dbReference type="Proteomes" id="UP000199017"/>
    </source>
</evidence>
<accession>A0A1G8CVF4</accession>
<dbReference type="OrthoDB" id="2474248at2"/>
<sequence length="86" mass="9782">MNQNNIFDKVEKKTGVKMDEILKIADSVKHANFKDEATVRNLIRRIGKVANRSVNKQTEDQIVDAIVNGSQPLNFDTIAKMLNNKR</sequence>
<dbReference type="EMBL" id="FNDU01000001">
    <property type="protein sequence ID" value="SDH49517.1"/>
    <property type="molecule type" value="Genomic_DNA"/>
</dbReference>
<keyword evidence="2" id="KW-1185">Reference proteome</keyword>
<organism evidence="1 2">
    <name type="scientific">Alteribacillus bidgolensis</name>
    <dbReference type="NCBI Taxonomy" id="930129"/>
    <lineage>
        <taxon>Bacteria</taxon>
        <taxon>Bacillati</taxon>
        <taxon>Bacillota</taxon>
        <taxon>Bacilli</taxon>
        <taxon>Bacillales</taxon>
        <taxon>Bacillaceae</taxon>
        <taxon>Alteribacillus</taxon>
    </lineage>
</organism>
<evidence type="ECO:0000313" key="1">
    <source>
        <dbReference type="EMBL" id="SDH49517.1"/>
    </source>
</evidence>
<dbReference type="Pfam" id="PF14069">
    <property type="entry name" value="SpoVIF"/>
    <property type="match status" value="1"/>
</dbReference>
<dbReference type="Proteomes" id="UP000199017">
    <property type="component" value="Unassembled WGS sequence"/>
</dbReference>
<proteinExistence type="predicted"/>
<name>A0A1G8CVF4_9BACI</name>
<dbReference type="RefSeq" id="WP_091580274.1">
    <property type="nucleotide sequence ID" value="NZ_FNDU01000001.1"/>
</dbReference>
<dbReference type="AlphaFoldDB" id="A0A1G8CVF4"/>
<protein>
    <submittedName>
        <fullName evidence="1">Stage VI sporulation protein F</fullName>
    </submittedName>
</protein>
<reference evidence="1 2" key="1">
    <citation type="submission" date="2016-10" db="EMBL/GenBank/DDBJ databases">
        <authorList>
            <person name="de Groot N.N."/>
        </authorList>
    </citation>
    <scope>NUCLEOTIDE SEQUENCE [LARGE SCALE GENOMIC DNA]</scope>
    <source>
        <strain evidence="2">P4B,CCM 7963,CECT 7998,DSM 25260,IBRC-M 10614,KCTC 13821</strain>
    </source>
</reference>